<keyword evidence="9" id="KW-1185">Reference proteome</keyword>
<evidence type="ECO:0000256" key="4">
    <source>
        <dbReference type="ARBA" id="ARBA00022692"/>
    </source>
</evidence>
<dbReference type="RefSeq" id="WP_204793828.1">
    <property type="nucleotide sequence ID" value="NZ_JACSNQ010000021.1"/>
</dbReference>
<comment type="caution">
    <text evidence="8">The sequence shown here is derived from an EMBL/GenBank/DDBJ whole genome shotgun (WGS) entry which is preliminary data.</text>
</comment>
<keyword evidence="5 7" id="KW-1133">Transmembrane helix</keyword>
<keyword evidence="2" id="KW-0813">Transport</keyword>
<feature type="transmembrane region" description="Helical" evidence="7">
    <location>
        <begin position="167"/>
        <end position="186"/>
    </location>
</feature>
<protein>
    <submittedName>
        <fullName evidence="8">AEC family transporter</fullName>
    </submittedName>
</protein>
<dbReference type="Proteomes" id="UP000712527">
    <property type="component" value="Unassembled WGS sequence"/>
</dbReference>
<sequence>MSFLDTALQMVVLAIPILIGYVAHKLGLMGGEFDSKLSGLVVNVTLPCMILASITARELPSPSEVLTLLALSAVGYVIATVIAVVAPRIMGAPAGERGSYSFITAYGNVGLIGFPVLSAVLGPDAVLLAAIANIPWNIFVFSAGMLMISGMPEGGAGEVVRTCAKKLVSPVLIVSVAVLVLALLGINDLGILGDGLTTCGNFTTPAALLISGSSLANYPLREMVSNWRSYVAVALRLVGVPVVLLLVLRGFVTDQYLLSLVVLGQAMPVATNGILYCLMYGVDAKPMTQGTFLSIIGSILTIPLVAMLVAM</sequence>
<organism evidence="8 9">
    <name type="scientific">Olsenella profusa</name>
    <dbReference type="NCBI Taxonomy" id="138595"/>
    <lineage>
        <taxon>Bacteria</taxon>
        <taxon>Bacillati</taxon>
        <taxon>Actinomycetota</taxon>
        <taxon>Coriobacteriia</taxon>
        <taxon>Coriobacteriales</taxon>
        <taxon>Atopobiaceae</taxon>
        <taxon>Olsenella</taxon>
    </lineage>
</organism>
<feature type="transmembrane region" description="Helical" evidence="7">
    <location>
        <begin position="288"/>
        <end position="310"/>
    </location>
</feature>
<evidence type="ECO:0000256" key="3">
    <source>
        <dbReference type="ARBA" id="ARBA00022475"/>
    </source>
</evidence>
<evidence type="ECO:0000256" key="1">
    <source>
        <dbReference type="ARBA" id="ARBA00004141"/>
    </source>
</evidence>
<evidence type="ECO:0000313" key="9">
    <source>
        <dbReference type="Proteomes" id="UP000712527"/>
    </source>
</evidence>
<keyword evidence="3" id="KW-1003">Cell membrane</keyword>
<keyword evidence="4 7" id="KW-0812">Transmembrane</keyword>
<proteinExistence type="predicted"/>
<evidence type="ECO:0000256" key="2">
    <source>
        <dbReference type="ARBA" id="ARBA00022448"/>
    </source>
</evidence>
<evidence type="ECO:0000256" key="7">
    <source>
        <dbReference type="SAM" id="Phobius"/>
    </source>
</evidence>
<feature type="transmembrane region" description="Helical" evidence="7">
    <location>
        <begin position="98"/>
        <end position="120"/>
    </location>
</feature>
<evidence type="ECO:0000256" key="5">
    <source>
        <dbReference type="ARBA" id="ARBA00022989"/>
    </source>
</evidence>
<feature type="transmembrane region" description="Helical" evidence="7">
    <location>
        <begin position="260"/>
        <end position="282"/>
    </location>
</feature>
<evidence type="ECO:0000256" key="6">
    <source>
        <dbReference type="ARBA" id="ARBA00023136"/>
    </source>
</evidence>
<feature type="transmembrane region" description="Helical" evidence="7">
    <location>
        <begin position="227"/>
        <end position="248"/>
    </location>
</feature>
<dbReference type="Pfam" id="PF03547">
    <property type="entry name" value="Mem_trans"/>
    <property type="match status" value="1"/>
</dbReference>
<accession>A0ABS2F3U8</accession>
<keyword evidence="6 7" id="KW-0472">Membrane</keyword>
<feature type="transmembrane region" description="Helical" evidence="7">
    <location>
        <begin position="6"/>
        <end position="24"/>
    </location>
</feature>
<feature type="transmembrane region" description="Helical" evidence="7">
    <location>
        <begin position="126"/>
        <end position="146"/>
    </location>
</feature>
<feature type="transmembrane region" description="Helical" evidence="7">
    <location>
        <begin position="36"/>
        <end position="54"/>
    </location>
</feature>
<name>A0ABS2F3U8_9ACTN</name>
<dbReference type="InterPro" id="IPR004776">
    <property type="entry name" value="Mem_transp_PIN-like"/>
</dbReference>
<gene>
    <name evidence="8" type="ORF">H9X80_08075</name>
</gene>
<reference evidence="8 9" key="1">
    <citation type="journal article" date="2021" name="Sci. Rep.">
        <title>The distribution of antibiotic resistance genes in chicken gut microbiota commensals.</title>
        <authorList>
            <person name="Juricova H."/>
            <person name="Matiasovicova J."/>
            <person name="Kubasova T."/>
            <person name="Cejkova D."/>
            <person name="Rychlik I."/>
        </authorList>
    </citation>
    <scope>NUCLEOTIDE SEQUENCE [LARGE SCALE GENOMIC DNA]</scope>
    <source>
        <strain evidence="8 9">An794</strain>
    </source>
</reference>
<comment type="subcellular location">
    <subcellularLocation>
        <location evidence="1">Membrane</location>
        <topology evidence="1">Multi-pass membrane protein</topology>
    </subcellularLocation>
</comment>
<dbReference type="EMBL" id="JACSNQ010000021">
    <property type="protein sequence ID" value="MBM6775492.1"/>
    <property type="molecule type" value="Genomic_DNA"/>
</dbReference>
<dbReference type="PANTHER" id="PTHR36838:SF1">
    <property type="entry name" value="SLR1864 PROTEIN"/>
    <property type="match status" value="1"/>
</dbReference>
<dbReference type="PANTHER" id="PTHR36838">
    <property type="entry name" value="AUXIN EFFLUX CARRIER FAMILY PROTEIN"/>
    <property type="match status" value="1"/>
</dbReference>
<evidence type="ECO:0000313" key="8">
    <source>
        <dbReference type="EMBL" id="MBM6775492.1"/>
    </source>
</evidence>
<feature type="transmembrane region" description="Helical" evidence="7">
    <location>
        <begin position="66"/>
        <end position="86"/>
    </location>
</feature>